<accession>A0A0U3FN81</accession>
<evidence type="ECO:0000256" key="1">
    <source>
        <dbReference type="SAM" id="Coils"/>
    </source>
</evidence>
<dbReference type="CDD" id="cd00945">
    <property type="entry name" value="Aldolase_Class_I"/>
    <property type="match status" value="1"/>
</dbReference>
<keyword evidence="1" id="KW-0175">Coiled coil</keyword>
<gene>
    <name evidence="2" type="ORF">EYM_01125</name>
</gene>
<organism evidence="2 3">
    <name type="scientific">Ignicoccus islandicus DSM 13165</name>
    <dbReference type="NCBI Taxonomy" id="940295"/>
    <lineage>
        <taxon>Archaea</taxon>
        <taxon>Thermoproteota</taxon>
        <taxon>Thermoprotei</taxon>
        <taxon>Desulfurococcales</taxon>
        <taxon>Desulfurococcaceae</taxon>
        <taxon>Ignicoccus</taxon>
    </lineage>
</organism>
<feature type="coiled-coil region" evidence="1">
    <location>
        <begin position="106"/>
        <end position="158"/>
    </location>
</feature>
<reference evidence="2 3" key="1">
    <citation type="submission" date="2013-11" db="EMBL/GenBank/DDBJ databases">
        <title>Comparative genomics of Ignicoccus.</title>
        <authorList>
            <person name="Podar M."/>
        </authorList>
    </citation>
    <scope>NUCLEOTIDE SEQUENCE [LARGE SCALE GENOMIC DNA]</scope>
    <source>
        <strain evidence="2 3">DSM 13165</strain>
    </source>
</reference>
<dbReference type="AlphaFoldDB" id="A0A0U3FN81"/>
<protein>
    <submittedName>
        <fullName evidence="2">Uncharacterized protein</fullName>
    </submittedName>
</protein>
<dbReference type="KEGG" id="iis:EYM_01125"/>
<dbReference type="STRING" id="940295.EYM_01125"/>
<name>A0A0U3FN81_9CREN</name>
<dbReference type="EMBL" id="CP006867">
    <property type="protein sequence ID" value="ALU11447.1"/>
    <property type="molecule type" value="Genomic_DNA"/>
</dbReference>
<evidence type="ECO:0000313" key="3">
    <source>
        <dbReference type="Proteomes" id="UP000060778"/>
    </source>
</evidence>
<proteinExistence type="predicted"/>
<keyword evidence="3" id="KW-1185">Reference proteome</keyword>
<evidence type="ECO:0000313" key="2">
    <source>
        <dbReference type="EMBL" id="ALU11447.1"/>
    </source>
</evidence>
<sequence length="217" mass="24982">MEAFYIFDYFAPTLKPSLTPENWGVKEMVKDFLRQVVNPTLIEFDIPAQILTEIRKKLEIAENKYDFSAFMGNPKNLVKFFQSPEWKEIVSLFKAAEAEAALIKILERAKEAYKDDEEIVKAIEKALEEVKSGKSEDITNLESLKKRIESVLKDVEVKISGDRVVFESEKLEGYIEEEKGEYLVKIEVRGVKRASNWNEIESLLREAEDLASKLTPP</sequence>
<dbReference type="Proteomes" id="UP000060778">
    <property type="component" value="Chromosome"/>
</dbReference>